<feature type="compositionally biased region" description="Low complexity" evidence="1">
    <location>
        <begin position="262"/>
        <end position="277"/>
    </location>
</feature>
<dbReference type="eggNOG" id="COG0666">
    <property type="taxonomic scope" value="Bacteria"/>
</dbReference>
<feature type="transmembrane region" description="Helical" evidence="2">
    <location>
        <begin position="520"/>
        <end position="547"/>
    </location>
</feature>
<dbReference type="AlphaFoldDB" id="B7KBC7"/>
<protein>
    <submittedName>
        <fullName evidence="3">Uncharacterized protein</fullName>
    </submittedName>
</protein>
<keyword evidence="2" id="KW-0472">Membrane</keyword>
<evidence type="ECO:0000313" key="3">
    <source>
        <dbReference type="EMBL" id="ACK71483.1"/>
    </source>
</evidence>
<keyword evidence="2" id="KW-0812">Transmembrane</keyword>
<proteinExistence type="predicted"/>
<feature type="transmembrane region" description="Helical" evidence="2">
    <location>
        <begin position="475"/>
        <end position="500"/>
    </location>
</feature>
<dbReference type="KEGG" id="cyc:PCC7424_3081"/>
<keyword evidence="4" id="KW-1185">Reference proteome</keyword>
<reference evidence="4" key="1">
    <citation type="journal article" date="2011" name="MBio">
        <title>Novel metabolic attributes of the genus Cyanothece, comprising a group of unicellular nitrogen-fixing Cyanobacteria.</title>
        <authorList>
            <person name="Bandyopadhyay A."/>
            <person name="Elvitigala T."/>
            <person name="Welsh E."/>
            <person name="Stockel J."/>
            <person name="Liberton M."/>
            <person name="Min H."/>
            <person name="Sherman L.A."/>
            <person name="Pakrasi H.B."/>
        </authorList>
    </citation>
    <scope>NUCLEOTIDE SEQUENCE [LARGE SCALE GENOMIC DNA]</scope>
    <source>
        <strain evidence="4">PCC 7424</strain>
    </source>
</reference>
<dbReference type="STRING" id="65393.PCC7424_3081"/>
<sequence>MNDSLISSHLASVEQEFGIVIQAIVQDPYLCIFINRPPECHLDYSALSQKIYELLPKEEISGLVGICFYSRVMGEVDPDWETYMELSSTEESSNSPLENSDEKDIKPTITEHIKQIPDESINYNPKSDEITEPFNLSQYCFTRNQGLLTAKILPPSVTLASFIKTFHQVSDDQKQQFLEALKQWIDSSEIPNIDGLSEDLKTELKTITELNDEKLRKTLIWLSRYCVKTEATLSEINAILSPPTVEESPDSPLKPSSEKSSDSPSNPKSSVKPSSLKAIPNQTTQKTHKSSSRFKIPVSWIALWTAFVVMVIGTFVHSNQAMSICSNSTSIYCNLAVQMIGGSTLKPAIQSAVPLTPSLEGEFKETCINMANLQAGIDLKTVFQNNTIPIQSLIGEEVLPGIYVVDMTQNNYNTGSSSVRVACVITATALGQSTDKNNINILGVEIIPNNWPEDPYKRPVHSLADLQDSLGILSIFMMLGAGTLFTALGIIFAAILNFGIQLDTVETAFKAAFFFQMIDSIFSFFWIPGLLIMIPSYSLILLLTSFAVKDFKMQWNLGFRVIAGGTAIIVGTRIILSYVLLSLISAII</sequence>
<dbReference type="Proteomes" id="UP000002384">
    <property type="component" value="Chromosome"/>
</dbReference>
<feature type="region of interest" description="Disordered" evidence="1">
    <location>
        <begin position="242"/>
        <end position="290"/>
    </location>
</feature>
<feature type="transmembrane region" description="Helical" evidence="2">
    <location>
        <begin position="559"/>
        <end position="587"/>
    </location>
</feature>
<evidence type="ECO:0000256" key="1">
    <source>
        <dbReference type="SAM" id="MobiDB-lite"/>
    </source>
</evidence>
<gene>
    <name evidence="3" type="ordered locus">PCC7424_3081</name>
</gene>
<organism evidence="3 4">
    <name type="scientific">Gloeothece citriformis (strain PCC 7424)</name>
    <name type="common">Cyanothece sp. (strain PCC 7424)</name>
    <dbReference type="NCBI Taxonomy" id="65393"/>
    <lineage>
        <taxon>Bacteria</taxon>
        <taxon>Bacillati</taxon>
        <taxon>Cyanobacteriota</taxon>
        <taxon>Cyanophyceae</taxon>
        <taxon>Oscillatoriophycideae</taxon>
        <taxon>Chroococcales</taxon>
        <taxon>Aphanothecaceae</taxon>
        <taxon>Gloeothece</taxon>
        <taxon>Gloeothece citriformis</taxon>
    </lineage>
</organism>
<name>B7KBC7_GLOC7</name>
<dbReference type="RefSeq" id="WP_015955080.1">
    <property type="nucleotide sequence ID" value="NC_011729.1"/>
</dbReference>
<keyword evidence="2" id="KW-1133">Transmembrane helix</keyword>
<evidence type="ECO:0000256" key="2">
    <source>
        <dbReference type="SAM" id="Phobius"/>
    </source>
</evidence>
<evidence type="ECO:0000313" key="4">
    <source>
        <dbReference type="Proteomes" id="UP000002384"/>
    </source>
</evidence>
<accession>B7KBC7</accession>
<dbReference type="OrthoDB" id="424390at2"/>
<dbReference type="HOGENOM" id="CLU_463621_0_0_3"/>
<dbReference type="EMBL" id="CP001291">
    <property type="protein sequence ID" value="ACK71483.1"/>
    <property type="molecule type" value="Genomic_DNA"/>
</dbReference>